<comment type="caution">
    <text evidence="1">The sequence shown here is derived from an EMBL/GenBank/DDBJ whole genome shotgun (WGS) entry which is preliminary data.</text>
</comment>
<evidence type="ECO:0000313" key="1">
    <source>
        <dbReference type="EMBL" id="MCB4823591.1"/>
    </source>
</evidence>
<dbReference type="InterPro" id="IPR036692">
    <property type="entry name" value="Shew3726-like_sf"/>
</dbReference>
<name>A0A9X1IG65_9PROT</name>
<reference evidence="1" key="1">
    <citation type="submission" date="2021-10" db="EMBL/GenBank/DDBJ databases">
        <title>Roseicella aerolatum sp. nov., isolated from aerosols of e-waste dismantling site.</title>
        <authorList>
            <person name="Qin T."/>
        </authorList>
    </citation>
    <scope>NUCLEOTIDE SEQUENCE</scope>
    <source>
        <strain evidence="1">GB24</strain>
    </source>
</reference>
<evidence type="ECO:0000313" key="2">
    <source>
        <dbReference type="Proteomes" id="UP001139311"/>
    </source>
</evidence>
<dbReference type="RefSeq" id="WP_226610493.1">
    <property type="nucleotide sequence ID" value="NZ_JAJAQI010000028.1"/>
</dbReference>
<dbReference type="Gene3D" id="3.30.160.140">
    <property type="entry name" value="Shew3726-like"/>
    <property type="match status" value="1"/>
</dbReference>
<dbReference type="Proteomes" id="UP001139311">
    <property type="component" value="Unassembled WGS sequence"/>
</dbReference>
<sequence>MTELNTRPIAVHPRCDGRHLRFEIVDDGRRIACAISLMALEDLSEMRCYRPTDQLRSFALARRRIEAIALNKIKMKAQDASGLLTIWSDDVDDLLSNGG</sequence>
<accession>A0A9X1IG65</accession>
<protein>
    <submittedName>
        <fullName evidence="1">DUF1488 domain-containing protein</fullName>
    </submittedName>
</protein>
<gene>
    <name evidence="1" type="ORF">LHA35_17815</name>
</gene>
<proteinExistence type="predicted"/>
<dbReference type="Pfam" id="PF07369">
    <property type="entry name" value="DUF1488"/>
    <property type="match status" value="1"/>
</dbReference>
<dbReference type="SUPFAM" id="SSF160272">
    <property type="entry name" value="Shew3726-like"/>
    <property type="match status" value="1"/>
</dbReference>
<dbReference type="InterPro" id="IPR009962">
    <property type="entry name" value="DUF1488"/>
</dbReference>
<keyword evidence="2" id="KW-1185">Reference proteome</keyword>
<organism evidence="1 2">
    <name type="scientific">Roseicella aerolata</name>
    <dbReference type="NCBI Taxonomy" id="2883479"/>
    <lineage>
        <taxon>Bacteria</taxon>
        <taxon>Pseudomonadati</taxon>
        <taxon>Pseudomonadota</taxon>
        <taxon>Alphaproteobacteria</taxon>
        <taxon>Acetobacterales</taxon>
        <taxon>Roseomonadaceae</taxon>
        <taxon>Roseicella</taxon>
    </lineage>
</organism>
<dbReference type="EMBL" id="JAJAQI010000028">
    <property type="protein sequence ID" value="MCB4823591.1"/>
    <property type="molecule type" value="Genomic_DNA"/>
</dbReference>
<dbReference type="AlphaFoldDB" id="A0A9X1IG65"/>